<dbReference type="STRING" id="582744.Msip34_0288"/>
<evidence type="ECO:0000313" key="11">
    <source>
        <dbReference type="Proteomes" id="UP000002743"/>
    </source>
</evidence>
<evidence type="ECO:0000256" key="6">
    <source>
        <dbReference type="ARBA" id="ARBA00022989"/>
    </source>
</evidence>
<sequence precursor="true">MIDKIKLVLALILVAAGVAGFYLLSEHALVVRILAVLAGIIAAVVVFWSTPLGREAFAFVQDSAAEARRVVWPTRKETIQTTVAVFVLVMVMAVFLWLVDIGFLWGVKMLMGRGA</sequence>
<dbReference type="Gene3D" id="1.20.5.1030">
    <property type="entry name" value="Preprotein translocase secy subunit"/>
    <property type="match status" value="1"/>
</dbReference>
<evidence type="ECO:0000256" key="7">
    <source>
        <dbReference type="ARBA" id="ARBA00023010"/>
    </source>
</evidence>
<feature type="transmembrane region" description="Helical" evidence="9">
    <location>
        <begin position="30"/>
        <end position="48"/>
    </location>
</feature>
<dbReference type="eggNOG" id="COG0690">
    <property type="taxonomic scope" value="Bacteria"/>
</dbReference>
<comment type="subunit">
    <text evidence="9">Component of the Sec protein translocase complex. Heterotrimer consisting of SecY, SecE and SecG subunits. The heterotrimers can form oligomers, although 1 heterotrimer is thought to be able to translocate proteins. Interacts with the ribosome. Interacts with SecDF, and other proteins may be involved. Interacts with SecA.</text>
</comment>
<dbReference type="GO" id="GO:0009306">
    <property type="term" value="P:protein secretion"/>
    <property type="evidence" value="ECO:0007669"/>
    <property type="project" value="UniProtKB-UniRule"/>
</dbReference>
<evidence type="ECO:0000256" key="4">
    <source>
        <dbReference type="ARBA" id="ARBA00022692"/>
    </source>
</evidence>
<dbReference type="NCBIfam" id="TIGR00964">
    <property type="entry name" value="secE_bact"/>
    <property type="match status" value="1"/>
</dbReference>
<keyword evidence="6 9" id="KW-1133">Transmembrane helix</keyword>
<dbReference type="HAMAP" id="MF_00422">
    <property type="entry name" value="SecE"/>
    <property type="match status" value="1"/>
</dbReference>
<keyword evidence="11" id="KW-1185">Reference proteome</keyword>
<dbReference type="PANTHER" id="PTHR33910:SF1">
    <property type="entry name" value="PROTEIN TRANSLOCASE SUBUNIT SECE"/>
    <property type="match status" value="1"/>
</dbReference>
<evidence type="ECO:0000256" key="1">
    <source>
        <dbReference type="ARBA" id="ARBA00004370"/>
    </source>
</evidence>
<keyword evidence="4 9" id="KW-0812">Transmembrane</keyword>
<reference evidence="10 11" key="2">
    <citation type="journal article" date="2011" name="J. Bacteriol.">
        <title>Genomes of three methylotrophs from a single niche uncover genetic and metabolic divergence of Methylophilaceae.</title>
        <authorList>
            <person name="Lapidus A."/>
            <person name="Clum A."/>
            <person name="Labutti K."/>
            <person name="Kaluzhnaya M.G."/>
            <person name="Lim S."/>
            <person name="Beck D.A."/>
            <person name="Glavina Del Rio T."/>
            <person name="Nolan M."/>
            <person name="Mavromatis K."/>
            <person name="Huntemann M."/>
            <person name="Lucas S."/>
            <person name="Lidstrom M.E."/>
            <person name="Ivanova N."/>
            <person name="Chistoserdova L."/>
        </authorList>
    </citation>
    <scope>NUCLEOTIDE SEQUENCE [LARGE SCALE GENOMIC DNA]</scope>
    <source>
        <strain evidence="10 11">SIP3-4</strain>
    </source>
</reference>
<evidence type="ECO:0000256" key="3">
    <source>
        <dbReference type="ARBA" id="ARBA00022475"/>
    </source>
</evidence>
<dbReference type="InterPro" id="IPR005807">
    <property type="entry name" value="SecE_bac"/>
</dbReference>
<dbReference type="HOGENOM" id="CLU_113663_0_2_4"/>
<dbReference type="PANTHER" id="PTHR33910">
    <property type="entry name" value="PROTEIN TRANSLOCASE SUBUNIT SECE"/>
    <property type="match status" value="1"/>
</dbReference>
<keyword evidence="3 9" id="KW-1003">Cell membrane</keyword>
<dbReference type="GO" id="GO:0005886">
    <property type="term" value="C:plasma membrane"/>
    <property type="evidence" value="ECO:0007669"/>
    <property type="project" value="UniProtKB-UniRule"/>
</dbReference>
<keyword evidence="8 9" id="KW-0472">Membrane</keyword>
<dbReference type="InterPro" id="IPR038379">
    <property type="entry name" value="SecE_sf"/>
</dbReference>
<comment type="subcellular location">
    <subcellularLocation>
        <location evidence="1">Membrane</location>
    </subcellularLocation>
</comment>
<keyword evidence="7 9" id="KW-0811">Translocation</keyword>
<gene>
    <name evidence="9" type="primary">secE</name>
    <name evidence="10" type="ordered locus">Msip34_0288</name>
</gene>
<comment type="similarity">
    <text evidence="9">Belongs to the SecE/SEC61-gamma family.</text>
</comment>
<name>C6X8R7_METGS</name>
<dbReference type="Proteomes" id="UP000002743">
    <property type="component" value="Chromosome"/>
</dbReference>
<keyword evidence="2 9" id="KW-0813">Transport</keyword>
<feature type="transmembrane region" description="Helical" evidence="9">
    <location>
        <begin position="83"/>
        <end position="105"/>
    </location>
</feature>
<dbReference type="PRINTS" id="PR01650">
    <property type="entry name" value="SECETRNLCASE"/>
</dbReference>
<dbReference type="GO" id="GO:0006605">
    <property type="term" value="P:protein targeting"/>
    <property type="evidence" value="ECO:0007669"/>
    <property type="project" value="UniProtKB-UniRule"/>
</dbReference>
<dbReference type="OrthoDB" id="9806365at2"/>
<feature type="transmembrane region" description="Helical" evidence="9">
    <location>
        <begin position="7"/>
        <end position="24"/>
    </location>
</feature>
<dbReference type="Pfam" id="PF00584">
    <property type="entry name" value="SecE"/>
    <property type="match status" value="1"/>
</dbReference>
<dbReference type="EMBL" id="CP001674">
    <property type="protein sequence ID" value="ACT49537.1"/>
    <property type="molecule type" value="Genomic_DNA"/>
</dbReference>
<dbReference type="NCBIfam" id="NF004371">
    <property type="entry name" value="PRK05740.1-1"/>
    <property type="match status" value="1"/>
</dbReference>
<dbReference type="GO" id="GO:0008320">
    <property type="term" value="F:protein transmembrane transporter activity"/>
    <property type="evidence" value="ECO:0007669"/>
    <property type="project" value="UniProtKB-UniRule"/>
</dbReference>
<dbReference type="GO" id="GO:0065002">
    <property type="term" value="P:intracellular protein transmembrane transport"/>
    <property type="evidence" value="ECO:0007669"/>
    <property type="project" value="UniProtKB-UniRule"/>
</dbReference>
<reference evidence="11" key="1">
    <citation type="submission" date="2009-07" db="EMBL/GenBank/DDBJ databases">
        <title>Complete sequence of chromosome of Methylovorus sp. SIP3-4.</title>
        <authorList>
            <person name="Lucas S."/>
            <person name="Copeland A."/>
            <person name="Lapidus A."/>
            <person name="Glavina del Rio T."/>
            <person name="Tice H."/>
            <person name="Bruce D."/>
            <person name="Goodwin L."/>
            <person name="Pitluck S."/>
            <person name="Clum A."/>
            <person name="Larimer F."/>
            <person name="Land M."/>
            <person name="Hauser L."/>
            <person name="Kyrpides N."/>
            <person name="Mikhailova N."/>
            <person name="Kayluzhnaya M."/>
            <person name="Chistoserdova L."/>
        </authorList>
    </citation>
    <scope>NUCLEOTIDE SEQUENCE [LARGE SCALE GENOMIC DNA]</scope>
    <source>
        <strain evidence="11">SIP3-4</strain>
    </source>
</reference>
<evidence type="ECO:0000256" key="9">
    <source>
        <dbReference type="HAMAP-Rule" id="MF_00422"/>
    </source>
</evidence>
<accession>C6X8R7</accession>
<protein>
    <recommendedName>
        <fullName evidence="9">Protein translocase subunit SecE</fullName>
    </recommendedName>
</protein>
<dbReference type="AlphaFoldDB" id="C6X8R7"/>
<comment type="caution">
    <text evidence="9">Lacks conserved residue(s) required for the propagation of feature annotation.</text>
</comment>
<keyword evidence="5 9" id="KW-0653">Protein transport</keyword>
<dbReference type="KEGG" id="mei:Msip34_0288"/>
<dbReference type="InterPro" id="IPR001901">
    <property type="entry name" value="Translocase_SecE/Sec61-g"/>
</dbReference>
<evidence type="ECO:0000256" key="2">
    <source>
        <dbReference type="ARBA" id="ARBA00022448"/>
    </source>
</evidence>
<comment type="function">
    <text evidence="9">Essential subunit of the Sec protein translocation channel SecYEG. Clamps together the 2 halves of SecY. May contact the channel plug during translocation.</text>
</comment>
<proteinExistence type="inferred from homology"/>
<organism evidence="10 11">
    <name type="scientific">Methylovorus glucosotrophus (strain SIP3-4)</name>
    <dbReference type="NCBI Taxonomy" id="582744"/>
    <lineage>
        <taxon>Bacteria</taxon>
        <taxon>Pseudomonadati</taxon>
        <taxon>Pseudomonadota</taxon>
        <taxon>Betaproteobacteria</taxon>
        <taxon>Nitrosomonadales</taxon>
        <taxon>Methylophilaceae</taxon>
        <taxon>Methylovorus</taxon>
    </lineage>
</organism>
<evidence type="ECO:0000256" key="5">
    <source>
        <dbReference type="ARBA" id="ARBA00022927"/>
    </source>
</evidence>
<evidence type="ECO:0000256" key="8">
    <source>
        <dbReference type="ARBA" id="ARBA00023136"/>
    </source>
</evidence>
<evidence type="ECO:0000313" key="10">
    <source>
        <dbReference type="EMBL" id="ACT49537.1"/>
    </source>
</evidence>
<dbReference type="GO" id="GO:0043952">
    <property type="term" value="P:protein transport by the Sec complex"/>
    <property type="evidence" value="ECO:0007669"/>
    <property type="project" value="UniProtKB-UniRule"/>
</dbReference>
<keyword evidence="9" id="KW-0997">Cell inner membrane</keyword>